<feature type="transmembrane region" description="Helical" evidence="12">
    <location>
        <begin position="175"/>
        <end position="192"/>
    </location>
</feature>
<proteinExistence type="inferred from homology"/>
<keyword evidence="9 12" id="KW-1133">Transmembrane helix</keyword>
<keyword evidence="15" id="KW-1185">Reference proteome</keyword>
<comment type="subcellular location">
    <subcellularLocation>
        <location evidence="2">Membrane</location>
        <topology evidence="2">Multi-pass membrane protein</topology>
    </subcellularLocation>
</comment>
<comment type="caution">
    <text evidence="14">The sequence shown here is derived from an EMBL/GenBank/DDBJ whole genome shotgun (WGS) entry which is preliminary data.</text>
</comment>
<keyword evidence="11 12" id="KW-0472">Membrane</keyword>
<comment type="cofactor">
    <cofactor evidence="1">
        <name>Zn(2+)</name>
        <dbReference type="ChEBI" id="CHEBI:29105"/>
    </cofactor>
</comment>
<evidence type="ECO:0000256" key="10">
    <source>
        <dbReference type="ARBA" id="ARBA00023049"/>
    </source>
</evidence>
<evidence type="ECO:0000256" key="7">
    <source>
        <dbReference type="ARBA" id="ARBA00022801"/>
    </source>
</evidence>
<dbReference type="PANTHER" id="PTHR39188:SF3">
    <property type="entry name" value="STAGE IV SPORULATION PROTEIN FB"/>
    <property type="match status" value="1"/>
</dbReference>
<dbReference type="InterPro" id="IPR008915">
    <property type="entry name" value="Peptidase_M50"/>
</dbReference>
<evidence type="ECO:0000256" key="1">
    <source>
        <dbReference type="ARBA" id="ARBA00001947"/>
    </source>
</evidence>
<dbReference type="EMBL" id="JAUSUQ010000008">
    <property type="protein sequence ID" value="MDQ0339499.1"/>
    <property type="molecule type" value="Genomic_DNA"/>
</dbReference>
<evidence type="ECO:0000256" key="9">
    <source>
        <dbReference type="ARBA" id="ARBA00022989"/>
    </source>
</evidence>
<keyword evidence="10" id="KW-0482">Metalloprotease</keyword>
<keyword evidence="4" id="KW-0645">Protease</keyword>
<evidence type="ECO:0000313" key="15">
    <source>
        <dbReference type="Proteomes" id="UP001232445"/>
    </source>
</evidence>
<feature type="domain" description="Peptidase M50" evidence="13">
    <location>
        <begin position="99"/>
        <end position="140"/>
    </location>
</feature>
<organism evidence="14 15">
    <name type="scientific">Caldalkalibacillus uzonensis</name>
    <dbReference type="NCBI Taxonomy" id="353224"/>
    <lineage>
        <taxon>Bacteria</taxon>
        <taxon>Bacillati</taxon>
        <taxon>Bacillota</taxon>
        <taxon>Bacilli</taxon>
        <taxon>Bacillales</taxon>
        <taxon>Bacillaceae</taxon>
        <taxon>Caldalkalibacillus</taxon>
    </lineage>
</organism>
<evidence type="ECO:0000259" key="13">
    <source>
        <dbReference type="Pfam" id="PF02163"/>
    </source>
</evidence>
<protein>
    <submittedName>
        <fullName evidence="14">Stage IV sporulation protein FB</fullName>
        <ecNumber evidence="14">3.4.24.-</ecNumber>
    </submittedName>
</protein>
<keyword evidence="8" id="KW-0862">Zinc</keyword>
<keyword evidence="7 14" id="KW-0378">Hydrolase</keyword>
<evidence type="ECO:0000256" key="5">
    <source>
        <dbReference type="ARBA" id="ARBA00022692"/>
    </source>
</evidence>
<feature type="transmembrane region" description="Helical" evidence="12">
    <location>
        <begin position="107"/>
        <end position="127"/>
    </location>
</feature>
<dbReference type="Pfam" id="PF02163">
    <property type="entry name" value="Peptidase_M50"/>
    <property type="match status" value="2"/>
</dbReference>
<evidence type="ECO:0000256" key="12">
    <source>
        <dbReference type="SAM" id="Phobius"/>
    </source>
</evidence>
<feature type="transmembrane region" description="Helical" evidence="12">
    <location>
        <begin position="12"/>
        <end position="35"/>
    </location>
</feature>
<feature type="domain" description="Peptidase M50" evidence="13">
    <location>
        <begin position="26"/>
        <end position="98"/>
    </location>
</feature>
<evidence type="ECO:0000256" key="6">
    <source>
        <dbReference type="ARBA" id="ARBA00022723"/>
    </source>
</evidence>
<evidence type="ECO:0000313" key="14">
    <source>
        <dbReference type="EMBL" id="MDQ0339499.1"/>
    </source>
</evidence>
<feature type="transmembrane region" description="Helical" evidence="12">
    <location>
        <begin position="78"/>
        <end position="101"/>
    </location>
</feature>
<dbReference type="Proteomes" id="UP001232445">
    <property type="component" value="Unassembled WGS sequence"/>
</dbReference>
<keyword evidence="6" id="KW-0479">Metal-binding</keyword>
<evidence type="ECO:0000256" key="3">
    <source>
        <dbReference type="ARBA" id="ARBA00007931"/>
    </source>
</evidence>
<dbReference type="InterPro" id="IPR046342">
    <property type="entry name" value="CBS_dom_sf"/>
</dbReference>
<dbReference type="EC" id="3.4.24.-" evidence="14"/>
<evidence type="ECO:0000256" key="2">
    <source>
        <dbReference type="ARBA" id="ARBA00004141"/>
    </source>
</evidence>
<dbReference type="CDD" id="cd06161">
    <property type="entry name" value="S2P-M50_SpoIVFB"/>
    <property type="match status" value="1"/>
</dbReference>
<dbReference type="SUPFAM" id="SSF54631">
    <property type="entry name" value="CBS-domain pair"/>
    <property type="match status" value="1"/>
</dbReference>
<reference evidence="14 15" key="1">
    <citation type="submission" date="2023-07" db="EMBL/GenBank/DDBJ databases">
        <title>Genomic Encyclopedia of Type Strains, Phase IV (KMG-IV): sequencing the most valuable type-strain genomes for metagenomic binning, comparative biology and taxonomic classification.</title>
        <authorList>
            <person name="Goeker M."/>
        </authorList>
    </citation>
    <scope>NUCLEOTIDE SEQUENCE [LARGE SCALE GENOMIC DNA]</scope>
    <source>
        <strain evidence="14 15">DSM 17740</strain>
    </source>
</reference>
<name>A0ABU0CUC5_9BACI</name>
<gene>
    <name evidence="14" type="ORF">J2S00_002287</name>
</gene>
<evidence type="ECO:0000256" key="4">
    <source>
        <dbReference type="ARBA" id="ARBA00022670"/>
    </source>
</evidence>
<keyword evidence="5 12" id="KW-0812">Transmembrane</keyword>
<evidence type="ECO:0000256" key="8">
    <source>
        <dbReference type="ARBA" id="ARBA00022833"/>
    </source>
</evidence>
<feature type="transmembrane region" description="Helical" evidence="12">
    <location>
        <begin position="148"/>
        <end position="169"/>
    </location>
</feature>
<comment type="similarity">
    <text evidence="3">Belongs to the peptidase M50B family.</text>
</comment>
<evidence type="ECO:0000256" key="11">
    <source>
        <dbReference type="ARBA" id="ARBA00023136"/>
    </source>
</evidence>
<dbReference type="PANTHER" id="PTHR39188">
    <property type="entry name" value="MEMBRANE-ASSOCIATED ZINC METALLOPROTEASE M50B"/>
    <property type="match status" value="1"/>
</dbReference>
<sequence>MSKVAIHPLFYIIFLFAVLHGFIYELLLLFIIVIIHELGHVCTALSLGWRVKKVELLPFGGVAEVEEHGNKAPREEGWVIIAGPLMNVIMVAVALFCLQWGWWSPSFSYQFIEYNLIILIFNLLPIWPLDGGKLLQLGLSLYVPYKKAIQHSLLVSGGCFVFYVLVVLIFFPSYFSLWVMAVFLFISQWMEWKQVPYQFMRFLLERQKQHHNREVFKDRDILSVTLFPQHSIKEALEQMFRHKHHYFCVITPAGKVDQVITEQELLHCFFNGCGGNRTVGEIFR</sequence>
<dbReference type="GO" id="GO:0016787">
    <property type="term" value="F:hydrolase activity"/>
    <property type="evidence" value="ECO:0007669"/>
    <property type="project" value="UniProtKB-KW"/>
</dbReference>
<accession>A0ABU0CUC5</accession>